<accession>X5F8Z0</accession>
<reference evidence="3" key="2">
    <citation type="submission" date="2014-02" db="EMBL/GenBank/DDBJ databases">
        <title>Complete Genome Sequence of Neisseria meningitides, serogroup A strain 510612.</title>
        <authorList>
            <person name="Zhang X."/>
            <person name="Zhang Y."/>
            <person name="Yang J."/>
            <person name="Zhu Y."/>
            <person name="Jin Q."/>
        </authorList>
    </citation>
    <scope>NUCLEOTIDE SEQUENCE</scope>
    <source>
        <strain evidence="3">NMA510612</strain>
    </source>
</reference>
<evidence type="ECO:0000256" key="1">
    <source>
        <dbReference type="SAM" id="Phobius"/>
    </source>
</evidence>
<proteinExistence type="predicted"/>
<dbReference type="Proteomes" id="UP000023582">
    <property type="component" value="Chromosome"/>
</dbReference>
<sequence>MFGAKTAENLCLGFGCREGREFCKGLRVSLFWGGGGSGASGVGLLGLGVGKKCRTRRAGFAL</sequence>
<keyword evidence="1" id="KW-0812">Transmembrane</keyword>
<evidence type="ECO:0000313" key="3">
    <source>
        <dbReference type="Proteomes" id="UP000023582"/>
    </source>
</evidence>
<name>X5F8Z0_NEIME</name>
<evidence type="ECO:0000313" key="2">
    <source>
        <dbReference type="EMBL" id="AHW75648.1"/>
    </source>
</evidence>
<gene>
    <name evidence="2" type="ORF">NMA510612_1358</name>
</gene>
<organism evidence="2 3">
    <name type="scientific">Neisseria meningitidis</name>
    <dbReference type="NCBI Taxonomy" id="487"/>
    <lineage>
        <taxon>Bacteria</taxon>
        <taxon>Pseudomonadati</taxon>
        <taxon>Pseudomonadota</taxon>
        <taxon>Betaproteobacteria</taxon>
        <taxon>Neisseriales</taxon>
        <taxon>Neisseriaceae</taxon>
        <taxon>Neisseria</taxon>
    </lineage>
</organism>
<dbReference type="PATRIC" id="fig|487.517.peg.1350"/>
<keyword evidence="1" id="KW-1133">Transmembrane helix</keyword>
<protein>
    <submittedName>
        <fullName evidence="2">IS1106 transposase</fullName>
    </submittedName>
</protein>
<dbReference type="KEGG" id="nmx:NMA510612_1358"/>
<feature type="transmembrane region" description="Helical" evidence="1">
    <location>
        <begin position="30"/>
        <end position="50"/>
    </location>
</feature>
<dbReference type="AlphaFoldDB" id="X5F8Z0"/>
<keyword evidence="1" id="KW-0472">Membrane</keyword>
<reference evidence="2 3" key="1">
    <citation type="journal article" date="2014" name="Genome Announc.">
        <title>Complete Genome Sequence of Neisseria meningitidis Serogroup A Strain NMA510612, Isolated from a Patient with Bacterial Meningitis in China.</title>
        <authorList>
            <person name="Zhang Y."/>
            <person name="Yang J."/>
            <person name="Xu L."/>
            <person name="Zhu Y."/>
            <person name="Liu B."/>
            <person name="Shao Z."/>
            <person name="Zhang X."/>
            <person name="Jin Q."/>
        </authorList>
    </citation>
    <scope>NUCLEOTIDE SEQUENCE [LARGE SCALE GENOMIC DNA]</scope>
    <source>
        <strain evidence="3">NMA510612</strain>
    </source>
</reference>
<dbReference type="EMBL" id="CP007524">
    <property type="protein sequence ID" value="AHW75648.1"/>
    <property type="molecule type" value="Genomic_DNA"/>
</dbReference>